<evidence type="ECO:0000259" key="6">
    <source>
        <dbReference type="Pfam" id="PF00135"/>
    </source>
</evidence>
<gene>
    <name evidence="7" type="ORF">TCAL_11235</name>
</gene>
<keyword evidence="5" id="KW-0732">Signal</keyword>
<reference evidence="7 8" key="1">
    <citation type="journal article" date="2018" name="Nat. Ecol. Evol.">
        <title>Genomic signatures of mitonuclear coevolution across populations of Tigriopus californicus.</title>
        <authorList>
            <person name="Barreto F.S."/>
            <person name="Watson E.T."/>
            <person name="Lima T.G."/>
            <person name="Willett C.S."/>
            <person name="Edmands S."/>
            <person name="Li W."/>
            <person name="Burton R.S."/>
        </authorList>
    </citation>
    <scope>NUCLEOTIDE SEQUENCE [LARGE SCALE GENOMIC DNA]</scope>
    <source>
        <strain evidence="7 8">San Diego</strain>
    </source>
</reference>
<accession>A0A553N8M7</accession>
<dbReference type="GO" id="GO:0052689">
    <property type="term" value="F:carboxylic ester hydrolase activity"/>
    <property type="evidence" value="ECO:0007669"/>
    <property type="project" value="UniProtKB-KW"/>
</dbReference>
<keyword evidence="2" id="KW-0719">Serine esterase</keyword>
<evidence type="ECO:0000256" key="2">
    <source>
        <dbReference type="ARBA" id="ARBA00022487"/>
    </source>
</evidence>
<feature type="chain" id="PRO_5022265497" description="Carboxylic ester hydrolase" evidence="5">
    <location>
        <begin position="23"/>
        <end position="616"/>
    </location>
</feature>
<dbReference type="PROSITE" id="PS00122">
    <property type="entry name" value="CARBOXYLESTERASE_B_1"/>
    <property type="match status" value="1"/>
</dbReference>
<name>A0A553N8M7_TIGCA</name>
<dbReference type="InterPro" id="IPR002018">
    <property type="entry name" value="CarbesteraseB"/>
</dbReference>
<dbReference type="Proteomes" id="UP000318571">
    <property type="component" value="Chromosome 8"/>
</dbReference>
<dbReference type="EC" id="3.1.1.-" evidence="5"/>
<comment type="similarity">
    <text evidence="1 5">Belongs to the type-B carboxylesterase/lipase family.</text>
</comment>
<evidence type="ECO:0000313" key="8">
    <source>
        <dbReference type="Proteomes" id="UP000318571"/>
    </source>
</evidence>
<dbReference type="InterPro" id="IPR019826">
    <property type="entry name" value="Carboxylesterase_B_AS"/>
</dbReference>
<evidence type="ECO:0000256" key="1">
    <source>
        <dbReference type="ARBA" id="ARBA00005964"/>
    </source>
</evidence>
<dbReference type="STRING" id="6832.A0A553N8M7"/>
<dbReference type="InterPro" id="IPR029058">
    <property type="entry name" value="AB_hydrolase_fold"/>
</dbReference>
<dbReference type="InterPro" id="IPR050309">
    <property type="entry name" value="Type-B_Carboxylest/Lipase"/>
</dbReference>
<organism evidence="7 8">
    <name type="scientific">Tigriopus californicus</name>
    <name type="common">Marine copepod</name>
    <dbReference type="NCBI Taxonomy" id="6832"/>
    <lineage>
        <taxon>Eukaryota</taxon>
        <taxon>Metazoa</taxon>
        <taxon>Ecdysozoa</taxon>
        <taxon>Arthropoda</taxon>
        <taxon>Crustacea</taxon>
        <taxon>Multicrustacea</taxon>
        <taxon>Hexanauplia</taxon>
        <taxon>Copepoda</taxon>
        <taxon>Harpacticoida</taxon>
        <taxon>Harpacticidae</taxon>
        <taxon>Tigriopus</taxon>
    </lineage>
</organism>
<dbReference type="SUPFAM" id="SSF53474">
    <property type="entry name" value="alpha/beta-Hydrolases"/>
    <property type="match status" value="1"/>
</dbReference>
<keyword evidence="8" id="KW-1185">Reference proteome</keyword>
<evidence type="ECO:0000256" key="3">
    <source>
        <dbReference type="ARBA" id="ARBA00022801"/>
    </source>
</evidence>
<dbReference type="Gene3D" id="3.40.50.1820">
    <property type="entry name" value="alpha/beta hydrolase"/>
    <property type="match status" value="1"/>
</dbReference>
<dbReference type="EMBL" id="VCGU01000459">
    <property type="protein sequence ID" value="TRY61787.1"/>
    <property type="molecule type" value="Genomic_DNA"/>
</dbReference>
<dbReference type="PANTHER" id="PTHR11559">
    <property type="entry name" value="CARBOXYLESTERASE"/>
    <property type="match status" value="1"/>
</dbReference>
<evidence type="ECO:0000256" key="5">
    <source>
        <dbReference type="RuleBase" id="RU361235"/>
    </source>
</evidence>
<proteinExistence type="inferred from homology"/>
<protein>
    <recommendedName>
        <fullName evidence="5">Carboxylic ester hydrolase</fullName>
        <ecNumber evidence="5">3.1.1.-</ecNumber>
    </recommendedName>
</protein>
<dbReference type="OMA" id="FISSYTH"/>
<keyword evidence="4" id="KW-0325">Glycoprotein</keyword>
<dbReference type="Pfam" id="PF00135">
    <property type="entry name" value="COesterase"/>
    <property type="match status" value="1"/>
</dbReference>
<sequence>MLSKYLGTICLWLWLGIVSVGAHVFDTDGPIVDILEQGKIQGEIWKTFSEKEFYGFRTVPFAKPPIGELRFKIPEDPESWQGIRKSSNFTQITCAQMNFHEVIEGVEDCLYLNVFTTSIKAEEPLPVIVWLHGGGFFAGGGGTKIYGPEFFMEHDLVFVSPNYRLGALGFFTLETEDAPGNIGLQDQLKALKWVQRNIHLFGGDPNRVTVMGESAGSMSAMYLMMSPKSKGLFHGIIALSGSFISSYTHWDKHPRLYGHRLAKDLDCDSNSSKEIVSCLQKLPVVKFQEKTQHFLQYLWTGPNVWMPVVDGHFSEDPVLPQKPIEILKAKEYNQMPIIMGTNSEEGAFNMCGYLKGIIHLEDVEERWDQLAPLILFHRSMDEITDKDVELARKVRKFYFGDNPISFDLIREYANMMGDHMFISGVDQTIKLLSKTNDYPVYQYMYSHKGSFTTVDPFVLPEWQFLIKVGLKYYLNIDIWNQDLGVSHADELFVMFQPHILPWNSLFTEDDQLVSKRMTTLFSNFARYGNPTPQDMESLPQWTPVHPHSQLYYNITSHTLKMENRPDFKARMDFWEMIMAEVNSYRNFISDKAPLLRDELHKLPPSTMMSQRGPPCS</sequence>
<comment type="caution">
    <text evidence="7">The sequence shown here is derived from an EMBL/GenBank/DDBJ whole genome shotgun (WGS) entry which is preliminary data.</text>
</comment>
<evidence type="ECO:0000256" key="4">
    <source>
        <dbReference type="ARBA" id="ARBA00023180"/>
    </source>
</evidence>
<evidence type="ECO:0000313" key="7">
    <source>
        <dbReference type="EMBL" id="TRY61787.1"/>
    </source>
</evidence>
<keyword evidence="3 5" id="KW-0378">Hydrolase</keyword>
<feature type="signal peptide" evidence="5">
    <location>
        <begin position="1"/>
        <end position="22"/>
    </location>
</feature>
<dbReference type="AlphaFoldDB" id="A0A553N8M7"/>
<feature type="domain" description="Carboxylesterase type B" evidence="6">
    <location>
        <begin position="35"/>
        <end position="574"/>
    </location>
</feature>